<dbReference type="Proteomes" id="UP000003094">
    <property type="component" value="Unassembled WGS sequence"/>
</dbReference>
<evidence type="ECO:0008006" key="3">
    <source>
        <dbReference type="Google" id="ProtNLM"/>
    </source>
</evidence>
<gene>
    <name evidence="1" type="ORF">PVOR_18234</name>
</gene>
<dbReference type="Gene3D" id="3.40.50.2000">
    <property type="entry name" value="Glycogen Phosphorylase B"/>
    <property type="match status" value="1"/>
</dbReference>
<dbReference type="RefSeq" id="WP_006210488.1">
    <property type="nucleotide sequence ID" value="NZ_ADHJ01000025.1"/>
</dbReference>
<comment type="caution">
    <text evidence="1">The sequence shown here is derived from an EMBL/GenBank/DDBJ whole genome shotgun (WGS) entry which is preliminary data.</text>
</comment>
<sequence length="368" mass="41985">MNSSSITMLASGNSLGAYIPAMHLYTYLQDRGVRAAVHVLENLYHEEIRRKIPSTKKAFHADFSVALMGHKLAKPVESSLNEEEVQRLLDAWNRDGVSRFAVFTGFWLPILERYKIIAREPLDIRLIRLDAWDTPSFKVHKSLYPGYHNVWFYEPSKWSPGGYIASDETEPLPYAQRAGRILIHGGGWGIGTYAGTIPKLRELGYPLDVIVYDPSEVEEDDGVTRYFGTDAAWDPWSRDEQGRHTFPPMVRYLREGGVLQDIPLRDYAAYTDLMRNCAAIISKPGGATLNDSLSYGIPFVMLEPFGEHELHNSSYWESCGFGIRFAEWAAQDFSKQHLERIHTRLLEERSKINHFGRKTYAAENSSYV</sequence>
<dbReference type="AlphaFoldDB" id="A0A2R9STX9"/>
<reference evidence="1 2" key="1">
    <citation type="journal article" date="2010" name="BMC Genomics">
        <title>Genome sequence of the pattern forming Paenibacillus vortex bacterium reveals potential for thriving in complex environments.</title>
        <authorList>
            <person name="Sirota-Madi A."/>
            <person name="Olender T."/>
            <person name="Helman Y."/>
            <person name="Ingham C."/>
            <person name="Brainis I."/>
            <person name="Roth D."/>
            <person name="Hagi E."/>
            <person name="Brodsky L."/>
            <person name="Leshkowitz D."/>
            <person name="Galatenko V."/>
            <person name="Nikolaev V."/>
            <person name="Mugasimangalam R.C."/>
            <person name="Bransburg-Zabary S."/>
            <person name="Gutnick D.L."/>
            <person name="Lancet D."/>
            <person name="Ben-Jacob E."/>
        </authorList>
    </citation>
    <scope>NUCLEOTIDE SEQUENCE [LARGE SCALE GENOMIC DNA]</scope>
    <source>
        <strain evidence="1 2">V453</strain>
    </source>
</reference>
<organism evidence="1 2">
    <name type="scientific">Paenibacillus vortex V453</name>
    <dbReference type="NCBI Taxonomy" id="715225"/>
    <lineage>
        <taxon>Bacteria</taxon>
        <taxon>Bacillati</taxon>
        <taxon>Bacillota</taxon>
        <taxon>Bacilli</taxon>
        <taxon>Bacillales</taxon>
        <taxon>Paenibacillaceae</taxon>
        <taxon>Paenibacillus</taxon>
    </lineage>
</organism>
<dbReference type="SUPFAM" id="SSF53756">
    <property type="entry name" value="UDP-Glycosyltransferase/glycogen phosphorylase"/>
    <property type="match status" value="1"/>
</dbReference>
<keyword evidence="2" id="KW-1185">Reference proteome</keyword>
<proteinExistence type="predicted"/>
<evidence type="ECO:0000313" key="1">
    <source>
        <dbReference type="EMBL" id="EFU40829.1"/>
    </source>
</evidence>
<protein>
    <recommendedName>
        <fullName evidence="3">UDP-glucuronosyltransferase</fullName>
    </recommendedName>
</protein>
<name>A0A2R9STX9_9BACL</name>
<dbReference type="EMBL" id="ADHJ01000025">
    <property type="protein sequence ID" value="EFU40829.1"/>
    <property type="molecule type" value="Genomic_DNA"/>
</dbReference>
<evidence type="ECO:0000313" key="2">
    <source>
        <dbReference type="Proteomes" id="UP000003094"/>
    </source>
</evidence>
<dbReference type="KEGG" id="pvo:PVOR_18234"/>
<accession>A0A2R9STX9</accession>